<evidence type="ECO:0000256" key="3">
    <source>
        <dbReference type="SAM" id="Phobius"/>
    </source>
</evidence>
<dbReference type="Proteomes" id="UP001446871">
    <property type="component" value="Unassembled WGS sequence"/>
</dbReference>
<accession>A0ABR1UEP5</accession>
<keyword evidence="3" id="KW-0812">Transmembrane</keyword>
<keyword evidence="3" id="KW-1133">Transmembrane helix</keyword>
<feature type="coiled-coil region" evidence="1">
    <location>
        <begin position="106"/>
        <end position="147"/>
    </location>
</feature>
<gene>
    <name evidence="4" type="ORF">PG996_011311</name>
</gene>
<feature type="transmembrane region" description="Helical" evidence="3">
    <location>
        <begin position="76"/>
        <end position="101"/>
    </location>
</feature>
<evidence type="ECO:0000256" key="2">
    <source>
        <dbReference type="SAM" id="MobiDB-lite"/>
    </source>
</evidence>
<reference evidence="4 5" key="1">
    <citation type="submission" date="2023-01" db="EMBL/GenBank/DDBJ databases">
        <title>Analysis of 21 Apiospora genomes using comparative genomics revels a genus with tremendous synthesis potential of carbohydrate active enzymes and secondary metabolites.</title>
        <authorList>
            <person name="Sorensen T."/>
        </authorList>
    </citation>
    <scope>NUCLEOTIDE SEQUENCE [LARGE SCALE GENOMIC DNA]</scope>
    <source>
        <strain evidence="4 5">CBS 83171</strain>
    </source>
</reference>
<sequence>MHYQVHYLVPNAGLHPAQDITQTFTVPFDVNVPTSTVTETATETVTKTITKIITKTVAPTNTAISPFNASVEPSNWLAVSSTSLLLFCLLVMALFYCLALLEVQSHRDARQGLKGANETYEKAERLLKELTDQVKTVKDEVADASKVVGKHKTRVISALEVVERRLTAHDTKEKVVQSPRDVVDEEQDSGSDSWDHVDNED</sequence>
<keyword evidence="3" id="KW-0472">Membrane</keyword>
<proteinExistence type="predicted"/>
<comment type="caution">
    <text evidence="4">The sequence shown here is derived from an EMBL/GenBank/DDBJ whole genome shotgun (WGS) entry which is preliminary data.</text>
</comment>
<keyword evidence="5" id="KW-1185">Reference proteome</keyword>
<organism evidence="4 5">
    <name type="scientific">Apiospora saccharicola</name>
    <dbReference type="NCBI Taxonomy" id="335842"/>
    <lineage>
        <taxon>Eukaryota</taxon>
        <taxon>Fungi</taxon>
        <taxon>Dikarya</taxon>
        <taxon>Ascomycota</taxon>
        <taxon>Pezizomycotina</taxon>
        <taxon>Sordariomycetes</taxon>
        <taxon>Xylariomycetidae</taxon>
        <taxon>Amphisphaeriales</taxon>
        <taxon>Apiosporaceae</taxon>
        <taxon>Apiospora</taxon>
    </lineage>
</organism>
<dbReference type="EMBL" id="JAQQWM010000007">
    <property type="protein sequence ID" value="KAK8057374.1"/>
    <property type="molecule type" value="Genomic_DNA"/>
</dbReference>
<evidence type="ECO:0000256" key="1">
    <source>
        <dbReference type="SAM" id="Coils"/>
    </source>
</evidence>
<protein>
    <submittedName>
        <fullName evidence="4">Uncharacterized protein</fullName>
    </submittedName>
</protein>
<name>A0ABR1UEP5_9PEZI</name>
<evidence type="ECO:0000313" key="5">
    <source>
        <dbReference type="Proteomes" id="UP001446871"/>
    </source>
</evidence>
<feature type="region of interest" description="Disordered" evidence="2">
    <location>
        <begin position="170"/>
        <end position="201"/>
    </location>
</feature>
<evidence type="ECO:0000313" key="4">
    <source>
        <dbReference type="EMBL" id="KAK8057374.1"/>
    </source>
</evidence>
<keyword evidence="1" id="KW-0175">Coiled coil</keyword>